<keyword evidence="8" id="KW-1185">Reference proteome</keyword>
<evidence type="ECO:0000256" key="5">
    <source>
        <dbReference type="SAM" id="SignalP"/>
    </source>
</evidence>
<dbReference type="GO" id="GO:0006865">
    <property type="term" value="P:amino acid transport"/>
    <property type="evidence" value="ECO:0007669"/>
    <property type="project" value="UniProtKB-KW"/>
</dbReference>
<evidence type="ECO:0000313" key="8">
    <source>
        <dbReference type="Proteomes" id="UP000461585"/>
    </source>
</evidence>
<protein>
    <submittedName>
        <fullName evidence="7">ABC transporter substrate-binding protein</fullName>
    </submittedName>
</protein>
<dbReference type="PANTHER" id="PTHR30483">
    <property type="entry name" value="LEUCINE-SPECIFIC-BINDING PROTEIN"/>
    <property type="match status" value="1"/>
</dbReference>
<reference evidence="7 8" key="1">
    <citation type="submission" date="2020-01" db="EMBL/GenBank/DDBJ databases">
        <title>Anaeroalcalibacter tamaniensis gen. nov., sp. nov., moderately halophilic strictly anaerobic fermenter bacterium from mud volcano of Taman peninsula.</title>
        <authorList>
            <person name="Frolova A."/>
            <person name="Merkel A.Y."/>
            <person name="Slobodkin A.I."/>
        </authorList>
    </citation>
    <scope>NUCLEOTIDE SEQUENCE [LARGE SCALE GENOMIC DNA]</scope>
    <source>
        <strain evidence="7 8">F-3ap</strain>
    </source>
</reference>
<evidence type="ECO:0000256" key="1">
    <source>
        <dbReference type="ARBA" id="ARBA00010062"/>
    </source>
</evidence>
<evidence type="ECO:0000256" key="4">
    <source>
        <dbReference type="ARBA" id="ARBA00022970"/>
    </source>
</evidence>
<dbReference type="Pfam" id="PF13458">
    <property type="entry name" value="Peripla_BP_6"/>
    <property type="match status" value="1"/>
</dbReference>
<comment type="similarity">
    <text evidence="1">Belongs to the leucine-binding protein family.</text>
</comment>
<keyword evidence="4" id="KW-0029">Amino-acid transport</keyword>
<evidence type="ECO:0000259" key="6">
    <source>
        <dbReference type="Pfam" id="PF13458"/>
    </source>
</evidence>
<dbReference type="InterPro" id="IPR051010">
    <property type="entry name" value="BCAA_transport"/>
</dbReference>
<evidence type="ECO:0000256" key="3">
    <source>
        <dbReference type="ARBA" id="ARBA00022729"/>
    </source>
</evidence>
<dbReference type="InterPro" id="IPR000709">
    <property type="entry name" value="Leu_Ile_Val-bd"/>
</dbReference>
<dbReference type="Gene3D" id="3.40.50.2300">
    <property type="match status" value="2"/>
</dbReference>
<dbReference type="SUPFAM" id="SSF53822">
    <property type="entry name" value="Periplasmic binding protein-like I"/>
    <property type="match status" value="1"/>
</dbReference>
<dbReference type="PROSITE" id="PS51257">
    <property type="entry name" value="PROKAR_LIPOPROTEIN"/>
    <property type="match status" value="1"/>
</dbReference>
<dbReference type="InterPro" id="IPR028082">
    <property type="entry name" value="Peripla_BP_I"/>
</dbReference>
<accession>A0A7X5HTA2</accession>
<dbReference type="InterPro" id="IPR028081">
    <property type="entry name" value="Leu-bd"/>
</dbReference>
<organism evidence="7 8">
    <name type="scientific">Anaerotalea alkaliphila</name>
    <dbReference type="NCBI Taxonomy" id="2662126"/>
    <lineage>
        <taxon>Bacteria</taxon>
        <taxon>Bacillati</taxon>
        <taxon>Bacillota</taxon>
        <taxon>Clostridia</taxon>
        <taxon>Eubacteriales</taxon>
        <taxon>Anaerotalea</taxon>
    </lineage>
</organism>
<dbReference type="Proteomes" id="UP000461585">
    <property type="component" value="Unassembled WGS sequence"/>
</dbReference>
<dbReference type="EMBL" id="JAAEEH010000001">
    <property type="protein sequence ID" value="NDL66267.1"/>
    <property type="molecule type" value="Genomic_DNA"/>
</dbReference>
<dbReference type="RefSeq" id="WP_162368990.1">
    <property type="nucleotide sequence ID" value="NZ_JAAEEH010000001.1"/>
</dbReference>
<dbReference type="PANTHER" id="PTHR30483:SF6">
    <property type="entry name" value="PERIPLASMIC BINDING PROTEIN OF ABC TRANSPORTER FOR NATURAL AMINO ACIDS"/>
    <property type="match status" value="1"/>
</dbReference>
<evidence type="ECO:0000256" key="2">
    <source>
        <dbReference type="ARBA" id="ARBA00022448"/>
    </source>
</evidence>
<name>A0A7X5HTA2_9FIRM</name>
<keyword evidence="3 5" id="KW-0732">Signal</keyword>
<keyword evidence="2" id="KW-0813">Transport</keyword>
<evidence type="ECO:0000313" key="7">
    <source>
        <dbReference type="EMBL" id="NDL66267.1"/>
    </source>
</evidence>
<sequence>MKKTTTLVLALVMAASLVLTGCGKTEQPAEGGSAGSETGGSQGGTIKIGVLTPKTGDLAQYGMAVENAAKLAVKEANDAGGINGMTVELVIYDNEGDATKSVNLFNRLIENDKIDALLGPVISGTSLAVAPLADEAGIPMITPTGTNEDITPDYPYVFRACYIDPYQGQIMGKFASENISAKTAVVMVNVGSDYSVGLGKNFKVSFEEKGGSVLAEENYTDSDTDFKAILTNIKAKNPDVVYIGDYYNAVGNILSQAKEIGLDAQFLGSDGWDGVQVDYIDVAEGGFFTNHYSTKDTDPVVQNFIKNYTDTYNETPNALAALGYDGALILMDAFRNAGSTDKEAVLEAIRTTDLNGVTGHITFDELGNPIKDISIIKIQDGDMVLETKLSE</sequence>
<comment type="caution">
    <text evidence="7">The sequence shown here is derived from an EMBL/GenBank/DDBJ whole genome shotgun (WGS) entry which is preliminary data.</text>
</comment>
<gene>
    <name evidence="7" type="ORF">GXN74_00715</name>
</gene>
<dbReference type="PRINTS" id="PR00337">
    <property type="entry name" value="LEUILEVALBP"/>
</dbReference>
<feature type="domain" description="Leucine-binding protein" evidence="6">
    <location>
        <begin position="45"/>
        <end position="381"/>
    </location>
</feature>
<dbReference type="CDD" id="cd06347">
    <property type="entry name" value="PBP1_ABC_LivK_ligand_binding-like"/>
    <property type="match status" value="1"/>
</dbReference>
<feature type="signal peptide" evidence="5">
    <location>
        <begin position="1"/>
        <end position="21"/>
    </location>
</feature>
<proteinExistence type="inferred from homology"/>
<dbReference type="AlphaFoldDB" id="A0A7X5HTA2"/>
<feature type="chain" id="PRO_5039540160" evidence="5">
    <location>
        <begin position="22"/>
        <end position="391"/>
    </location>
</feature>